<gene>
    <name evidence="2" type="ORF">I8J31_19390</name>
</gene>
<evidence type="ECO:0000313" key="2">
    <source>
        <dbReference type="EMBL" id="MBJ7539840.1"/>
    </source>
</evidence>
<dbReference type="Gene3D" id="1.25.40.10">
    <property type="entry name" value="Tetratricopeptide repeat domain"/>
    <property type="match status" value="2"/>
</dbReference>
<dbReference type="SMART" id="SM00028">
    <property type="entry name" value="TPR"/>
    <property type="match status" value="3"/>
</dbReference>
<dbReference type="RefSeq" id="WP_199470235.1">
    <property type="nucleotide sequence ID" value="NZ_JAEMNX010000033.1"/>
</dbReference>
<organism evidence="2 3">
    <name type="scientific">Marinomonas transparens</name>
    <dbReference type="NCBI Taxonomy" id="2795388"/>
    <lineage>
        <taxon>Bacteria</taxon>
        <taxon>Pseudomonadati</taxon>
        <taxon>Pseudomonadota</taxon>
        <taxon>Gammaproteobacteria</taxon>
        <taxon>Oceanospirillales</taxon>
        <taxon>Oceanospirillaceae</taxon>
        <taxon>Marinomonas</taxon>
    </lineage>
</organism>
<dbReference type="InterPro" id="IPR019734">
    <property type="entry name" value="TPR_rpt"/>
</dbReference>
<dbReference type="AlphaFoldDB" id="A0A934JYZ4"/>
<sequence>MTKRIKQHQLEDLSRYKFALSIPQKWVFRDKDKDYGIDGEVEIFNSDEKATGLVFWVQLKATSLDQTRAIRGFDLSLETIKYYKRLEIPVLIARYSEHEDTFYVKWAGEIDTFYAKDDAKTMRVSFSEADILDEEKADELNKYLTKLRAVKSGFIKLPIDVQISFESKSICGVASSILISKIRSKINKFSSVLRLVYDDNSLSADVFIDENTLKVGFLDIAGCTFHSVDLMDPSKLAEDLLKDISLALSLSLSQLGYSDLAARIVFSHDLQHRLKVKHEIFERLLPCLLKSNFFKESLEIVSDVCDEAENNFLEMITNSTLLFIRNTVDKVKQEATETFLKKTIERYKEKSPSLYGISQYNLGNFYRSTDRCNQAARCLLIARRYEPKYYNQGYFYRELAGSLFEIGKFTFSSKLYKKTLEIDSSEDVLPLYADSLMFSGKYQEAHKTFKNYLNKTKSQHAGWHLKSICLASIIEEHDIKSQYRNIKKAVELADISYLSPDKAEKQLEEALEKDLLCALAWFNLAHIKNSSGQIHDAAFCYTMCALVQTWDIEAWVKATACSFNNVVPIEIFALLVRTGYFFNGERYIEVLYEVIEGSLGEEALSQIAHVIDQLLLDDRKSKNNIPELRIQNEEGKFENVLVNENDSKGQGR</sequence>
<dbReference type="EMBL" id="JAEMNX010000033">
    <property type="protein sequence ID" value="MBJ7539840.1"/>
    <property type="molecule type" value="Genomic_DNA"/>
</dbReference>
<dbReference type="SUPFAM" id="SSF48452">
    <property type="entry name" value="TPR-like"/>
    <property type="match status" value="1"/>
</dbReference>
<reference evidence="2" key="1">
    <citation type="submission" date="2020-12" db="EMBL/GenBank/DDBJ databases">
        <title>Marinomonas arctica sp. nov., a psychrotolerant bacterium isolated from the Arctic.</title>
        <authorList>
            <person name="Zhang Y."/>
        </authorList>
    </citation>
    <scope>NUCLEOTIDE SEQUENCE</scope>
    <source>
        <strain evidence="2">C1424</strain>
    </source>
</reference>
<protein>
    <submittedName>
        <fullName evidence="2">DUF4365 domain-containing protein</fullName>
    </submittedName>
</protein>
<proteinExistence type="predicted"/>
<dbReference type="Pfam" id="PF14280">
    <property type="entry name" value="DUF4365"/>
    <property type="match status" value="1"/>
</dbReference>
<evidence type="ECO:0000313" key="3">
    <source>
        <dbReference type="Proteomes" id="UP000628710"/>
    </source>
</evidence>
<evidence type="ECO:0000259" key="1">
    <source>
        <dbReference type="Pfam" id="PF14280"/>
    </source>
</evidence>
<accession>A0A934JYZ4</accession>
<name>A0A934JYZ4_9GAMM</name>
<dbReference type="InterPro" id="IPR011990">
    <property type="entry name" value="TPR-like_helical_dom_sf"/>
</dbReference>
<feature type="domain" description="DUF4365" evidence="1">
    <location>
        <begin position="14"/>
        <end position="142"/>
    </location>
</feature>
<dbReference type="Proteomes" id="UP000628710">
    <property type="component" value="Unassembled WGS sequence"/>
</dbReference>
<keyword evidence="3" id="KW-1185">Reference proteome</keyword>
<comment type="caution">
    <text evidence="2">The sequence shown here is derived from an EMBL/GenBank/DDBJ whole genome shotgun (WGS) entry which is preliminary data.</text>
</comment>
<dbReference type="InterPro" id="IPR025375">
    <property type="entry name" value="DUF4365"/>
</dbReference>